<gene>
    <name evidence="2" type="ORF">E2C01_085526</name>
</gene>
<feature type="region of interest" description="Disordered" evidence="1">
    <location>
        <begin position="127"/>
        <end position="196"/>
    </location>
</feature>
<accession>A0A5B7JDV3</accession>
<dbReference type="Proteomes" id="UP000324222">
    <property type="component" value="Unassembled WGS sequence"/>
</dbReference>
<comment type="caution">
    <text evidence="2">The sequence shown here is derived from an EMBL/GenBank/DDBJ whole genome shotgun (WGS) entry which is preliminary data.</text>
</comment>
<name>A0A5B7JDV3_PORTR</name>
<evidence type="ECO:0000256" key="1">
    <source>
        <dbReference type="SAM" id="MobiDB-lite"/>
    </source>
</evidence>
<protein>
    <submittedName>
        <fullName evidence="2">Uncharacterized protein</fullName>
    </submittedName>
</protein>
<sequence length="196" mass="22252">MSLAADDRKFCSPYIFRRDYLHLLHQCEGLEEQSLCEMAKDGPPRPKPQSAVRTQPCTSRQVLMTREEKRPAGFLQNGRVRSIIVLLPALKDLFISPARTTEPRAGTRPRPEGNNRSLRHLLHLCSPSKRMDVSRHSNPRPPPRHSLTATPAGRDTALRDSLQPSSSKIVQMFQNKEDVKQSSRTCVKVFSREDES</sequence>
<evidence type="ECO:0000313" key="3">
    <source>
        <dbReference type="Proteomes" id="UP000324222"/>
    </source>
</evidence>
<feature type="compositionally biased region" description="Polar residues" evidence="1">
    <location>
        <begin position="162"/>
        <end position="174"/>
    </location>
</feature>
<keyword evidence="3" id="KW-1185">Reference proteome</keyword>
<dbReference type="EMBL" id="VSRR010084715">
    <property type="protein sequence ID" value="MPC90534.1"/>
    <property type="molecule type" value="Genomic_DNA"/>
</dbReference>
<proteinExistence type="predicted"/>
<organism evidence="2 3">
    <name type="scientific">Portunus trituberculatus</name>
    <name type="common">Swimming crab</name>
    <name type="synonym">Neptunus trituberculatus</name>
    <dbReference type="NCBI Taxonomy" id="210409"/>
    <lineage>
        <taxon>Eukaryota</taxon>
        <taxon>Metazoa</taxon>
        <taxon>Ecdysozoa</taxon>
        <taxon>Arthropoda</taxon>
        <taxon>Crustacea</taxon>
        <taxon>Multicrustacea</taxon>
        <taxon>Malacostraca</taxon>
        <taxon>Eumalacostraca</taxon>
        <taxon>Eucarida</taxon>
        <taxon>Decapoda</taxon>
        <taxon>Pleocyemata</taxon>
        <taxon>Brachyura</taxon>
        <taxon>Eubrachyura</taxon>
        <taxon>Portunoidea</taxon>
        <taxon>Portunidae</taxon>
        <taxon>Portuninae</taxon>
        <taxon>Portunus</taxon>
    </lineage>
</organism>
<reference evidence="2 3" key="1">
    <citation type="submission" date="2019-05" db="EMBL/GenBank/DDBJ databases">
        <title>Another draft genome of Portunus trituberculatus and its Hox gene families provides insights of decapod evolution.</title>
        <authorList>
            <person name="Jeong J.-H."/>
            <person name="Song I."/>
            <person name="Kim S."/>
            <person name="Choi T."/>
            <person name="Kim D."/>
            <person name="Ryu S."/>
            <person name="Kim W."/>
        </authorList>
    </citation>
    <scope>NUCLEOTIDE SEQUENCE [LARGE SCALE GENOMIC DNA]</scope>
    <source>
        <tissue evidence="2">Muscle</tissue>
    </source>
</reference>
<dbReference type="AlphaFoldDB" id="A0A5B7JDV3"/>
<evidence type="ECO:0000313" key="2">
    <source>
        <dbReference type="EMBL" id="MPC90534.1"/>
    </source>
</evidence>